<reference evidence="1" key="1">
    <citation type="submission" date="2023-07" db="EMBL/GenBank/DDBJ databases">
        <title>Complete genome sequence of Ligilactobacillus salivarius SRCM217594 isolated from Gallus gallus domesticus feces.</title>
        <authorList>
            <person name="Yang H.-G."/>
            <person name="Ryu M.-S."/>
            <person name="Ha G.-S."/>
            <person name="Yang H.-J."/>
            <person name="Jeong D.-Y."/>
        </authorList>
    </citation>
    <scope>NUCLEOTIDE SEQUENCE</scope>
    <source>
        <strain evidence="1">SRCM217594</strain>
    </source>
</reference>
<accession>A0AAW7N8S5</accession>
<dbReference type="EMBL" id="JAUIQT010000001">
    <property type="protein sequence ID" value="MDN4834013.1"/>
    <property type="molecule type" value="Genomic_DNA"/>
</dbReference>
<dbReference type="AlphaFoldDB" id="A0AAW7N8S5"/>
<proteinExistence type="predicted"/>
<evidence type="ECO:0000313" key="2">
    <source>
        <dbReference type="Proteomes" id="UP001174888"/>
    </source>
</evidence>
<gene>
    <name evidence="1" type="ORF">QYC35_07350</name>
</gene>
<organism evidence="1 2">
    <name type="scientific">Ligilactobacillus salivarius</name>
    <dbReference type="NCBI Taxonomy" id="1624"/>
    <lineage>
        <taxon>Bacteria</taxon>
        <taxon>Bacillati</taxon>
        <taxon>Bacillota</taxon>
        <taxon>Bacilli</taxon>
        <taxon>Lactobacillales</taxon>
        <taxon>Lactobacillaceae</taxon>
        <taxon>Ligilactobacillus</taxon>
    </lineage>
</organism>
<dbReference type="Proteomes" id="UP001174888">
    <property type="component" value="Unassembled WGS sequence"/>
</dbReference>
<comment type="caution">
    <text evidence="1">The sequence shown here is derived from an EMBL/GenBank/DDBJ whole genome shotgun (WGS) entry which is preliminary data.</text>
</comment>
<name>A0AAW7N8S5_9LACO</name>
<evidence type="ECO:0000313" key="1">
    <source>
        <dbReference type="EMBL" id="MDN4834013.1"/>
    </source>
</evidence>
<protein>
    <submittedName>
        <fullName evidence="1">Uncharacterized protein</fullName>
    </submittedName>
</protein>
<dbReference type="RefSeq" id="WP_301207385.1">
    <property type="nucleotide sequence ID" value="NZ_JAUIQT010000001.1"/>
</dbReference>
<sequence>MNLTKAVVLLETRYKPVKEWPDGKAIPRDLPEDEELKKAWEVIIDSRNQKTPKEIQTKKTKDVYKDFSKHKEEMKQDILDGYSLRELSKKYGPTDMIRGLKRVKLYDLFKKMCPLKIGWYAYNGQNTTFFKNIEEARMFTDSPSREEFYRKYRKNGESFEGYEFYSFQEFKEINPNVPKIVDEYLKHNGEKVTFLNL</sequence>